<dbReference type="InterPro" id="IPR019489">
    <property type="entry name" value="Clp_ATPase_C"/>
</dbReference>
<keyword evidence="8" id="KW-0378">Hydrolase</keyword>
<dbReference type="Pfam" id="PF07724">
    <property type="entry name" value="AAA_2"/>
    <property type="match status" value="1"/>
</dbReference>
<dbReference type="GO" id="GO:0008270">
    <property type="term" value="F:zinc ion binding"/>
    <property type="evidence" value="ECO:0007669"/>
    <property type="project" value="UniProtKB-UniRule"/>
</dbReference>
<dbReference type="InterPro" id="IPR010603">
    <property type="entry name" value="Znf_CppX_C4"/>
</dbReference>
<dbReference type="Pfam" id="PF06689">
    <property type="entry name" value="zf-C4_ClpX"/>
    <property type="match status" value="1"/>
</dbReference>
<keyword evidence="8" id="KW-0645">Protease</keyword>
<organism evidence="8 9">
    <name type="scientific">Paenibacillus polymyxa (strain SC2)</name>
    <name type="common">Bacillus polymyxa</name>
    <dbReference type="NCBI Taxonomy" id="886882"/>
    <lineage>
        <taxon>Bacteria</taxon>
        <taxon>Bacillati</taxon>
        <taxon>Bacillota</taxon>
        <taxon>Bacilli</taxon>
        <taxon>Bacillales</taxon>
        <taxon>Paenibacillaceae</taxon>
        <taxon>Paenibacillus</taxon>
    </lineage>
</organism>
<dbReference type="KEGG" id="ppm:PPSC2_27340"/>
<feature type="domain" description="ClpX-type ZB" evidence="7">
    <location>
        <begin position="1"/>
        <end position="46"/>
    </location>
</feature>
<dbReference type="Gene3D" id="6.20.220.10">
    <property type="entry name" value="ClpX chaperone, C4-type zinc finger domain"/>
    <property type="match status" value="1"/>
</dbReference>
<dbReference type="NCBIfam" id="NF003745">
    <property type="entry name" value="PRK05342.1"/>
    <property type="match status" value="1"/>
</dbReference>
<gene>
    <name evidence="8" type="ORF">PPSC2_27340</name>
</gene>
<dbReference type="InterPro" id="IPR027417">
    <property type="entry name" value="P-loop_NTPase"/>
</dbReference>
<dbReference type="FunFam" id="1.10.8.60:FF:000002">
    <property type="entry name" value="ATP-dependent Clp protease ATP-binding subunit ClpX"/>
    <property type="match status" value="1"/>
</dbReference>
<evidence type="ECO:0000256" key="4">
    <source>
        <dbReference type="ARBA" id="ARBA00022840"/>
    </source>
</evidence>
<dbReference type="GO" id="GO:0046983">
    <property type="term" value="F:protein dimerization activity"/>
    <property type="evidence" value="ECO:0007669"/>
    <property type="project" value="UniProtKB-UniRule"/>
</dbReference>
<reference evidence="8 9" key="1">
    <citation type="journal article" date="2011" name="J. Bacteriol.">
        <title>Complete genome sequence of Paenibacillus polymyxa SC2, a strain of plant growth-promoting Rhizobacterium with broad-spectrum antimicrobial activity.</title>
        <authorList>
            <person name="Ma M."/>
            <person name="Wang C."/>
            <person name="Ding Y."/>
            <person name="Li L."/>
            <person name="Shen D."/>
            <person name="Jiang X."/>
            <person name="Guan D."/>
            <person name="Cao F."/>
            <person name="Chen H."/>
            <person name="Feng R."/>
            <person name="Wang X."/>
            <person name="Ge Y."/>
            <person name="Yao L."/>
            <person name="Bing X."/>
            <person name="Yang X."/>
            <person name="Li J."/>
            <person name="Du B."/>
        </authorList>
    </citation>
    <scope>NUCLEOTIDE SEQUENCE [LARGE SCALE GENOMIC DNA]</scope>
    <source>
        <strain evidence="8 9">SC2</strain>
        <plasmid evidence="9">pSC2</plasmid>
    </source>
</reference>
<dbReference type="PROSITE" id="PS51902">
    <property type="entry name" value="CLPX_ZB"/>
    <property type="match status" value="1"/>
</dbReference>
<dbReference type="Pfam" id="PF10431">
    <property type="entry name" value="ClpB_D2-small"/>
    <property type="match status" value="1"/>
</dbReference>
<keyword evidence="1 6" id="KW-0479">Metal-binding</keyword>
<dbReference type="eggNOG" id="COG1219">
    <property type="taxonomic scope" value="Bacteria"/>
</dbReference>
<geneLocation type="plasmid" evidence="8 9">
    <name>pSC2</name>
</geneLocation>
<evidence type="ECO:0000313" key="9">
    <source>
        <dbReference type="Proteomes" id="UP000006868"/>
    </source>
</evidence>
<feature type="binding site" evidence="6">
    <location>
        <position position="30"/>
    </location>
    <ligand>
        <name>Zn(2+)</name>
        <dbReference type="ChEBI" id="CHEBI:29105"/>
    </ligand>
</feature>
<dbReference type="SUPFAM" id="SSF57716">
    <property type="entry name" value="Glucocorticoid receptor-like (DNA-binding domain)"/>
    <property type="match status" value="1"/>
</dbReference>
<dbReference type="SMART" id="SM00994">
    <property type="entry name" value="zf-C4_ClpX"/>
    <property type="match status" value="1"/>
</dbReference>
<dbReference type="GO" id="GO:0051603">
    <property type="term" value="P:proteolysis involved in protein catabolic process"/>
    <property type="evidence" value="ECO:0007669"/>
    <property type="project" value="TreeGrafter"/>
</dbReference>
<dbReference type="GO" id="GO:0140662">
    <property type="term" value="F:ATP-dependent protein folding chaperone"/>
    <property type="evidence" value="ECO:0007669"/>
    <property type="project" value="InterPro"/>
</dbReference>
<dbReference type="PATRIC" id="fig|886882.15.peg.5786"/>
<dbReference type="Proteomes" id="UP000006868">
    <property type="component" value="Plasmid pSC2"/>
</dbReference>
<dbReference type="GO" id="GO:0016887">
    <property type="term" value="F:ATP hydrolysis activity"/>
    <property type="evidence" value="ECO:0007669"/>
    <property type="project" value="InterPro"/>
</dbReference>
<keyword evidence="5 6" id="KW-0143">Chaperone</keyword>
<dbReference type="InterPro" id="IPR003959">
    <property type="entry name" value="ATPase_AAA_core"/>
</dbReference>
<dbReference type="PANTHER" id="PTHR48102">
    <property type="entry name" value="ATP-DEPENDENT CLP PROTEASE ATP-BINDING SUBUNIT CLPX-LIKE, MITOCHONDRIAL-RELATED"/>
    <property type="match status" value="1"/>
</dbReference>
<comment type="similarity">
    <text evidence="6">Belongs to the ClpX chaperone family.</text>
</comment>
<dbReference type="InterPro" id="IPR003593">
    <property type="entry name" value="AAA+_ATPase"/>
</dbReference>
<dbReference type="GO" id="GO:0051301">
    <property type="term" value="P:cell division"/>
    <property type="evidence" value="ECO:0007669"/>
    <property type="project" value="TreeGrafter"/>
</dbReference>
<evidence type="ECO:0000313" key="8">
    <source>
        <dbReference type="EMBL" id="ADO59551.1"/>
    </source>
</evidence>
<protein>
    <submittedName>
        <fullName evidence="8">ATP-dependent protease</fullName>
    </submittedName>
</protein>
<evidence type="ECO:0000256" key="2">
    <source>
        <dbReference type="ARBA" id="ARBA00022741"/>
    </source>
</evidence>
<evidence type="ECO:0000259" key="7">
    <source>
        <dbReference type="PROSITE" id="PS51902"/>
    </source>
</evidence>
<dbReference type="InterPro" id="IPR038366">
    <property type="entry name" value="Znf_CppX_C4_sf"/>
</dbReference>
<evidence type="ECO:0000256" key="6">
    <source>
        <dbReference type="PROSITE-ProRule" id="PRU01250"/>
    </source>
</evidence>
<dbReference type="AlphaFoldDB" id="E3EKV0"/>
<accession>E3EKV0</accession>
<dbReference type="InterPro" id="IPR050052">
    <property type="entry name" value="ATP-dep_Clp_protease_ClpX"/>
</dbReference>
<dbReference type="SUPFAM" id="SSF52540">
    <property type="entry name" value="P-loop containing nucleoside triphosphate hydrolases"/>
    <property type="match status" value="1"/>
</dbReference>
<dbReference type="GO" id="GO:0009376">
    <property type="term" value="C:HslUV protease complex"/>
    <property type="evidence" value="ECO:0007669"/>
    <property type="project" value="TreeGrafter"/>
</dbReference>
<feature type="binding site" evidence="6">
    <location>
        <position position="5"/>
    </location>
    <ligand>
        <name>Zn(2+)</name>
        <dbReference type="ChEBI" id="CHEBI:29105"/>
    </ligand>
</feature>
<name>E3EKV0_PAEPS</name>
<dbReference type="GO" id="GO:0051082">
    <property type="term" value="F:unfolded protein binding"/>
    <property type="evidence" value="ECO:0007669"/>
    <property type="project" value="UniProtKB-UniRule"/>
</dbReference>
<dbReference type="GO" id="GO:0008233">
    <property type="term" value="F:peptidase activity"/>
    <property type="evidence" value="ECO:0007669"/>
    <property type="project" value="UniProtKB-KW"/>
</dbReference>
<keyword evidence="2" id="KW-0547">Nucleotide-binding</keyword>
<dbReference type="InterPro" id="IPR059188">
    <property type="entry name" value="Znf_CLPX-like"/>
</dbReference>
<dbReference type="PANTHER" id="PTHR48102:SF7">
    <property type="entry name" value="ATP-DEPENDENT CLP PROTEASE ATP-BINDING SUBUNIT CLPX-LIKE, MITOCHONDRIAL"/>
    <property type="match status" value="1"/>
</dbReference>
<dbReference type="HOGENOM" id="CLU_014218_8_2_9"/>
<keyword evidence="4" id="KW-0067">ATP-binding</keyword>
<proteinExistence type="inferred from homology"/>
<keyword evidence="3 6" id="KW-0862">Zinc</keyword>
<evidence type="ECO:0000256" key="1">
    <source>
        <dbReference type="ARBA" id="ARBA00022723"/>
    </source>
</evidence>
<sequence>MEKRCSFCGRLESPQLPVIEGASALICKECAETCVEEMQAPLNTPSKQGLKPHEIKEELDRFVIGQDEAKKLLSVAVYNHYKRIHMKTKVDIQKSNIMIVGPTGSGKTYLLETLSRILDVPLVIADATSLTQAGYVGDDVETILEKLIIKAGGDVQKAEQGIVYIDEIDKIASYEVDGRKRTKDIAGQAVQESLLKMIEGNEVHLQMGNQRLNKQRVILNTKNILFIFGGAFVGLQDILQSRTKGVTKTVGFTTPAIPTDDIQDQELSQQDLVSYGFIPEFMGRIPVIAVLNPLRKEDLMSILVKPKNAVLKQYQALLQMDGVKLSFHAKAVEHIAEEAMKKNVGARGLKGIVEKRMYDLMYSLPQKEEIKSLIITKEMLLGEAPMIPVEKKIAG</sequence>
<dbReference type="GO" id="GO:0005524">
    <property type="term" value="F:ATP binding"/>
    <property type="evidence" value="ECO:0007669"/>
    <property type="project" value="UniProtKB-KW"/>
</dbReference>
<dbReference type="SMART" id="SM01086">
    <property type="entry name" value="ClpB_D2-small"/>
    <property type="match status" value="1"/>
</dbReference>
<feature type="binding site" evidence="6">
    <location>
        <position position="27"/>
    </location>
    <ligand>
        <name>Zn(2+)</name>
        <dbReference type="ChEBI" id="CHEBI:29105"/>
    </ligand>
</feature>
<dbReference type="Gene3D" id="3.40.50.300">
    <property type="entry name" value="P-loop containing nucleotide triphosphate hydrolases"/>
    <property type="match status" value="1"/>
</dbReference>
<evidence type="ECO:0000256" key="3">
    <source>
        <dbReference type="ARBA" id="ARBA00022833"/>
    </source>
</evidence>
<feature type="binding site" evidence="6">
    <location>
        <position position="8"/>
    </location>
    <ligand>
        <name>Zn(2+)</name>
        <dbReference type="ChEBI" id="CHEBI:29105"/>
    </ligand>
</feature>
<evidence type="ECO:0000256" key="5">
    <source>
        <dbReference type="ARBA" id="ARBA00023186"/>
    </source>
</evidence>
<dbReference type="InterPro" id="IPR004487">
    <property type="entry name" value="Clp_protease_ATP-bd_su_ClpX"/>
</dbReference>
<dbReference type="Gene3D" id="1.10.8.60">
    <property type="match status" value="1"/>
</dbReference>
<dbReference type="SMART" id="SM00382">
    <property type="entry name" value="AAA"/>
    <property type="match status" value="1"/>
</dbReference>
<dbReference type="EMBL" id="CP002214">
    <property type="protein sequence ID" value="ADO59551.1"/>
    <property type="molecule type" value="Genomic_DNA"/>
</dbReference>
<keyword evidence="8" id="KW-0614">Plasmid</keyword>
<dbReference type="NCBIfam" id="TIGR00382">
    <property type="entry name" value="clpX"/>
    <property type="match status" value="1"/>
</dbReference>